<dbReference type="InterPro" id="IPR050469">
    <property type="entry name" value="Diguanylate_Cyclase"/>
</dbReference>
<name>A0A1C2DG83_9HYPH</name>
<dbReference type="SUPFAM" id="SSF55073">
    <property type="entry name" value="Nucleotide cyclase"/>
    <property type="match status" value="1"/>
</dbReference>
<evidence type="ECO:0000256" key="3">
    <source>
        <dbReference type="SAM" id="Phobius"/>
    </source>
</evidence>
<evidence type="ECO:0000259" key="4">
    <source>
        <dbReference type="PROSITE" id="PS50887"/>
    </source>
</evidence>
<keyword evidence="6" id="KW-1185">Reference proteome</keyword>
<dbReference type="STRING" id="1566387.QV13_25955"/>
<dbReference type="InterPro" id="IPR043128">
    <property type="entry name" value="Rev_trsase/Diguanyl_cyclase"/>
</dbReference>
<dbReference type="PANTHER" id="PTHR45138:SF9">
    <property type="entry name" value="DIGUANYLATE CYCLASE DGCM-RELATED"/>
    <property type="match status" value="1"/>
</dbReference>
<dbReference type="OrthoDB" id="9812260at2"/>
<dbReference type="CDD" id="cd01949">
    <property type="entry name" value="GGDEF"/>
    <property type="match status" value="1"/>
</dbReference>
<sequence length="251" mass="27168">MASILMRSASVAGVAVLTSLLVVLAIGLVLGEAVDLNAWIIGTVCPLLIAWPASAYVFAQGDRLKNAHRDLARAHAQLAVAHRRLSDKASRDDMTGMFNRESFFAALESGKRQAGGALLIIDADHFKAINDSYGHLTGDEALLLIASAIKRAVRGGDVLGRIGGEEFAAFLFGADEREATRIAERIRTEVELILFRPVERIVRLTVSIGGALYQEAMTLSELMRSADLRLYEAKRRGRNLVIVEASVSRAA</sequence>
<keyword evidence="3" id="KW-0812">Transmembrane</keyword>
<keyword evidence="3" id="KW-1133">Transmembrane helix</keyword>
<evidence type="ECO:0000313" key="6">
    <source>
        <dbReference type="Proteomes" id="UP000094412"/>
    </source>
</evidence>
<dbReference type="Proteomes" id="UP000094412">
    <property type="component" value="Unassembled WGS sequence"/>
</dbReference>
<reference evidence="5 6" key="1">
    <citation type="submission" date="2016-08" db="EMBL/GenBank/DDBJ databases">
        <title>Whole genome sequence of Mesorhizobium sp. strain UASWS1009 isolated from industrial sewage.</title>
        <authorList>
            <person name="Crovadore J."/>
            <person name="Calmin G."/>
            <person name="Chablais R."/>
            <person name="Cochard B."/>
            <person name="Lefort F."/>
        </authorList>
    </citation>
    <scope>NUCLEOTIDE SEQUENCE [LARGE SCALE GENOMIC DNA]</scope>
    <source>
        <strain evidence="5 6">UASWS1009</strain>
    </source>
</reference>
<comment type="caution">
    <text evidence="5">The sequence shown here is derived from an EMBL/GenBank/DDBJ whole genome shotgun (WGS) entry which is preliminary data.</text>
</comment>
<evidence type="ECO:0000313" key="5">
    <source>
        <dbReference type="EMBL" id="OCX13760.1"/>
    </source>
</evidence>
<dbReference type="RefSeq" id="WP_024923397.1">
    <property type="nucleotide sequence ID" value="NZ_MDEO01000036.1"/>
</dbReference>
<dbReference type="FunFam" id="3.30.70.270:FF:000001">
    <property type="entry name" value="Diguanylate cyclase domain protein"/>
    <property type="match status" value="1"/>
</dbReference>
<feature type="domain" description="GGDEF" evidence="4">
    <location>
        <begin position="114"/>
        <end position="246"/>
    </location>
</feature>
<evidence type="ECO:0000256" key="1">
    <source>
        <dbReference type="ARBA" id="ARBA00012528"/>
    </source>
</evidence>
<dbReference type="PROSITE" id="PS50887">
    <property type="entry name" value="GGDEF"/>
    <property type="match status" value="1"/>
</dbReference>
<dbReference type="InterPro" id="IPR000160">
    <property type="entry name" value="GGDEF_dom"/>
</dbReference>
<protein>
    <recommendedName>
        <fullName evidence="1">diguanylate cyclase</fullName>
        <ecNumber evidence="1">2.7.7.65</ecNumber>
    </recommendedName>
</protein>
<dbReference type="AlphaFoldDB" id="A0A1C2DG83"/>
<dbReference type="NCBIfam" id="TIGR00254">
    <property type="entry name" value="GGDEF"/>
    <property type="match status" value="1"/>
</dbReference>
<dbReference type="Gene3D" id="3.30.70.270">
    <property type="match status" value="1"/>
</dbReference>
<dbReference type="PANTHER" id="PTHR45138">
    <property type="entry name" value="REGULATORY COMPONENTS OF SENSORY TRANSDUCTION SYSTEM"/>
    <property type="match status" value="1"/>
</dbReference>
<gene>
    <name evidence="5" type="ORF">QV13_25955</name>
</gene>
<dbReference type="EC" id="2.7.7.65" evidence="1"/>
<comment type="catalytic activity">
    <reaction evidence="2">
        <text>2 GTP = 3',3'-c-di-GMP + 2 diphosphate</text>
        <dbReference type="Rhea" id="RHEA:24898"/>
        <dbReference type="ChEBI" id="CHEBI:33019"/>
        <dbReference type="ChEBI" id="CHEBI:37565"/>
        <dbReference type="ChEBI" id="CHEBI:58805"/>
        <dbReference type="EC" id="2.7.7.65"/>
    </reaction>
</comment>
<feature type="transmembrane region" description="Helical" evidence="3">
    <location>
        <begin position="36"/>
        <end position="59"/>
    </location>
</feature>
<dbReference type="GO" id="GO:0052621">
    <property type="term" value="F:diguanylate cyclase activity"/>
    <property type="evidence" value="ECO:0007669"/>
    <property type="project" value="UniProtKB-EC"/>
</dbReference>
<dbReference type="EMBL" id="MDEO01000036">
    <property type="protein sequence ID" value="OCX13760.1"/>
    <property type="molecule type" value="Genomic_DNA"/>
</dbReference>
<dbReference type="SMART" id="SM00267">
    <property type="entry name" value="GGDEF"/>
    <property type="match status" value="1"/>
</dbReference>
<organism evidence="5 6">
    <name type="scientific">Mesorhizobium hungaricum</name>
    <dbReference type="NCBI Taxonomy" id="1566387"/>
    <lineage>
        <taxon>Bacteria</taxon>
        <taxon>Pseudomonadati</taxon>
        <taxon>Pseudomonadota</taxon>
        <taxon>Alphaproteobacteria</taxon>
        <taxon>Hyphomicrobiales</taxon>
        <taxon>Phyllobacteriaceae</taxon>
        <taxon>Mesorhizobium</taxon>
    </lineage>
</organism>
<keyword evidence="3" id="KW-0472">Membrane</keyword>
<accession>A0A1C2DG83</accession>
<feature type="transmembrane region" description="Helical" evidence="3">
    <location>
        <begin position="12"/>
        <end position="30"/>
    </location>
</feature>
<dbReference type="InterPro" id="IPR029787">
    <property type="entry name" value="Nucleotide_cyclase"/>
</dbReference>
<proteinExistence type="predicted"/>
<evidence type="ECO:0000256" key="2">
    <source>
        <dbReference type="ARBA" id="ARBA00034247"/>
    </source>
</evidence>
<dbReference type="Pfam" id="PF00990">
    <property type="entry name" value="GGDEF"/>
    <property type="match status" value="1"/>
</dbReference>